<dbReference type="PANTHER" id="PTHR12526">
    <property type="entry name" value="GLYCOSYLTRANSFERASE"/>
    <property type="match status" value="1"/>
</dbReference>
<dbReference type="AlphaFoldDB" id="A0A368KMD1"/>
<evidence type="ECO:0000256" key="2">
    <source>
        <dbReference type="ARBA" id="ARBA00022679"/>
    </source>
</evidence>
<dbReference type="Pfam" id="PF13692">
    <property type="entry name" value="Glyco_trans_1_4"/>
    <property type="match status" value="1"/>
</dbReference>
<name>A0A368KMD1_9BACT</name>
<dbReference type="GO" id="GO:0016757">
    <property type="term" value="F:glycosyltransferase activity"/>
    <property type="evidence" value="ECO:0007669"/>
    <property type="project" value="UniProtKB-KW"/>
</dbReference>
<protein>
    <submittedName>
        <fullName evidence="3">Glycosyltransferase</fullName>
    </submittedName>
</protein>
<dbReference type="PANTHER" id="PTHR12526:SF510">
    <property type="entry name" value="D-INOSITOL 3-PHOSPHATE GLYCOSYLTRANSFERASE"/>
    <property type="match status" value="1"/>
</dbReference>
<dbReference type="EMBL" id="QPEX01000042">
    <property type="protein sequence ID" value="RCS42287.1"/>
    <property type="molecule type" value="Genomic_DNA"/>
</dbReference>
<keyword evidence="2 3" id="KW-0808">Transferase</keyword>
<reference evidence="3 4" key="1">
    <citation type="submission" date="2018-07" db="EMBL/GenBank/DDBJ databases">
        <title>Comparative genomes isolates from brazilian mangrove.</title>
        <authorList>
            <person name="De Araujo J.E."/>
            <person name="Taketani R.G."/>
            <person name="Silva M.C.P."/>
            <person name="Lourenco M.V."/>
            <person name="Oliveira V.M."/>
            <person name="Andreote F.D."/>
        </authorList>
    </citation>
    <scope>NUCLEOTIDE SEQUENCE [LARGE SCALE GENOMIC DNA]</scope>
    <source>
        <strain evidence="3 4">HEX PRIS-MGV</strain>
    </source>
</reference>
<accession>A0A368KMD1</accession>
<gene>
    <name evidence="3" type="ORF">DTL42_19300</name>
</gene>
<dbReference type="Proteomes" id="UP000253562">
    <property type="component" value="Unassembled WGS sequence"/>
</dbReference>
<dbReference type="Gene3D" id="3.40.50.2000">
    <property type="entry name" value="Glycogen Phosphorylase B"/>
    <property type="match status" value="2"/>
</dbReference>
<evidence type="ECO:0000256" key="1">
    <source>
        <dbReference type="ARBA" id="ARBA00022676"/>
    </source>
</evidence>
<organism evidence="3 4">
    <name type="scientific">Bremerella cremea</name>
    <dbReference type="NCBI Taxonomy" id="1031537"/>
    <lineage>
        <taxon>Bacteria</taxon>
        <taxon>Pseudomonadati</taxon>
        <taxon>Planctomycetota</taxon>
        <taxon>Planctomycetia</taxon>
        <taxon>Pirellulales</taxon>
        <taxon>Pirellulaceae</taxon>
        <taxon>Bremerella</taxon>
    </lineage>
</organism>
<dbReference type="SUPFAM" id="SSF53756">
    <property type="entry name" value="UDP-Glycosyltransferase/glycogen phosphorylase"/>
    <property type="match status" value="1"/>
</dbReference>
<comment type="caution">
    <text evidence="3">The sequence shown here is derived from an EMBL/GenBank/DDBJ whole genome shotgun (WGS) entry which is preliminary data.</text>
</comment>
<keyword evidence="1" id="KW-0328">Glycosyltransferase</keyword>
<evidence type="ECO:0000313" key="3">
    <source>
        <dbReference type="EMBL" id="RCS42287.1"/>
    </source>
</evidence>
<evidence type="ECO:0000313" key="4">
    <source>
        <dbReference type="Proteomes" id="UP000253562"/>
    </source>
</evidence>
<sequence length="397" mass="44708">MTGMTRTKKRILVALYHSYVDTSSGAAISLRDLMEALASRDTEVRVLCGPRLDFEGAKTNEELLREQGIPFKTYRASHQGEGFRLCMFRTGGIEGGIWIPKHPQADPNHAVGEAWLSSYRDLVANWKPDMVITYGGFWMFQPMMDIAHQHGAKTVFFLCNCAYTNGKMFEKVDCTIVQSNFHAEWCRRTLGIEGVPLYPLIPPERYLCSDKREPKYLTFVNPQPAKGLFIFAKIAEVLQRKRPDIPLLVVEGRAKGHLLAQAGVRLSSHNLFRMANTPDPRDYLRVTKVMLVPSVVQETFGRVAAEAMINGIPVVASNCGALPEVVGDSGRLVDLTTRLMNSTSVMLKDEEIAPWIEAIEQLWDDVDSDVSSRCVSQSKRWSMESTLHEFENVWNHA</sequence>
<proteinExistence type="predicted"/>